<dbReference type="AlphaFoldDB" id="A0A501WFV6"/>
<organism evidence="1 2">
    <name type="scientific">Maribrevibacterium harenarium</name>
    <dbReference type="NCBI Taxonomy" id="2589817"/>
    <lineage>
        <taxon>Bacteria</taxon>
        <taxon>Pseudomonadati</taxon>
        <taxon>Pseudomonadota</taxon>
        <taxon>Gammaproteobacteria</taxon>
        <taxon>Oceanospirillales</taxon>
        <taxon>Oceanospirillaceae</taxon>
        <taxon>Maribrevibacterium</taxon>
    </lineage>
</organism>
<gene>
    <name evidence="1" type="ORF">FJM67_13020</name>
</gene>
<evidence type="ECO:0000313" key="2">
    <source>
        <dbReference type="Proteomes" id="UP000315901"/>
    </source>
</evidence>
<dbReference type="Proteomes" id="UP000315901">
    <property type="component" value="Unassembled WGS sequence"/>
</dbReference>
<comment type="caution">
    <text evidence="1">The sequence shown here is derived from an EMBL/GenBank/DDBJ whole genome shotgun (WGS) entry which is preliminary data.</text>
</comment>
<evidence type="ECO:0000313" key="1">
    <source>
        <dbReference type="EMBL" id="TPE48753.1"/>
    </source>
</evidence>
<protein>
    <submittedName>
        <fullName evidence="1">Uncharacterized protein</fullName>
    </submittedName>
</protein>
<reference evidence="1 2" key="1">
    <citation type="submission" date="2019-06" db="EMBL/GenBank/DDBJ databases">
        <title>A novel bacterium of genus Marinomonas, isolated from coastal sand.</title>
        <authorList>
            <person name="Huang H."/>
            <person name="Mo K."/>
            <person name="Hu Y."/>
        </authorList>
    </citation>
    <scope>NUCLEOTIDE SEQUENCE [LARGE SCALE GENOMIC DNA]</scope>
    <source>
        <strain evidence="1 2">HB171799</strain>
    </source>
</reference>
<keyword evidence="2" id="KW-1185">Reference proteome</keyword>
<dbReference type="EMBL" id="VFRR01000029">
    <property type="protein sequence ID" value="TPE48753.1"/>
    <property type="molecule type" value="Genomic_DNA"/>
</dbReference>
<name>A0A501WFV6_9GAMM</name>
<proteinExistence type="predicted"/>
<sequence>MRISSDELFNGSGEITTPWQTSIAGHSHLLSLPGGITFRQIFLRLLDGVDLECRVTAGLYATIYRDNTIELTPIYQDQQRQYHLPKDGKVIITQLFIGWQALSELCQSSLDTTRNTLQNSLRRIDRVYLAEANQLVTSLIQNQNHFLKRATLYQLVCRLLNELQLTWPSHNNGGTAVPSYPTNTTLH</sequence>
<accession>A0A501WFV6</accession>
<dbReference type="RefSeq" id="WP_140589944.1">
    <property type="nucleotide sequence ID" value="NZ_VFRR01000029.1"/>
</dbReference>